<evidence type="ECO:0000256" key="1">
    <source>
        <dbReference type="SAM" id="MobiDB-lite"/>
    </source>
</evidence>
<keyword evidence="3" id="KW-1185">Reference proteome</keyword>
<accession>A0ABT2JX23</accession>
<gene>
    <name evidence="2" type="ORF">LHJ74_21460</name>
</gene>
<feature type="compositionally biased region" description="Basic residues" evidence="1">
    <location>
        <begin position="1"/>
        <end position="10"/>
    </location>
</feature>
<name>A0ABT2JX23_9ACTN</name>
<dbReference type="RefSeq" id="WP_260219768.1">
    <property type="nucleotide sequence ID" value="NZ_JAJAGO010000010.1"/>
</dbReference>
<protein>
    <submittedName>
        <fullName evidence="2">ATP/GTP-binding protein</fullName>
    </submittedName>
</protein>
<organism evidence="2 3">
    <name type="scientific">Streptomyces gossypii</name>
    <dbReference type="NCBI Taxonomy" id="2883101"/>
    <lineage>
        <taxon>Bacteria</taxon>
        <taxon>Bacillati</taxon>
        <taxon>Actinomycetota</taxon>
        <taxon>Actinomycetes</taxon>
        <taxon>Kitasatosporales</taxon>
        <taxon>Streptomycetaceae</taxon>
        <taxon>Streptomyces</taxon>
    </lineage>
</organism>
<proteinExistence type="predicted"/>
<comment type="caution">
    <text evidence="2">The sequence shown here is derived from an EMBL/GenBank/DDBJ whole genome shotgun (WGS) entry which is preliminary data.</text>
</comment>
<evidence type="ECO:0000313" key="2">
    <source>
        <dbReference type="EMBL" id="MCT2592442.1"/>
    </source>
</evidence>
<reference evidence="2 3" key="1">
    <citation type="submission" date="2021-10" db="EMBL/GenBank/DDBJ databases">
        <title>Streptomyces gossypii sp. nov., isolated from soil collected from cotton field.</title>
        <authorList>
            <person name="Ge X."/>
            <person name="Chen X."/>
            <person name="Liu W."/>
        </authorList>
    </citation>
    <scope>NUCLEOTIDE SEQUENCE [LARGE SCALE GENOMIC DNA]</scope>
    <source>
        <strain evidence="2 3">N2-109</strain>
    </source>
</reference>
<sequence>MSPRRNRPRSGGHPPAGSPGDEGGDDGRPGLRYGLERTEDWRGEEWVVRMVGGAAGKRYRCPGCDQEIPSGVPHVVAWARDGQVDDRRHWHKSCWNARDRRSARLQRSRNAPRH</sequence>
<feature type="region of interest" description="Disordered" evidence="1">
    <location>
        <begin position="1"/>
        <end position="36"/>
    </location>
</feature>
<evidence type="ECO:0000313" key="3">
    <source>
        <dbReference type="Proteomes" id="UP001156389"/>
    </source>
</evidence>
<dbReference type="EMBL" id="JAJAGO010000010">
    <property type="protein sequence ID" value="MCT2592442.1"/>
    <property type="molecule type" value="Genomic_DNA"/>
</dbReference>
<feature type="compositionally biased region" description="Basic and acidic residues" evidence="1">
    <location>
        <begin position="25"/>
        <end position="36"/>
    </location>
</feature>
<dbReference type="Proteomes" id="UP001156389">
    <property type="component" value="Unassembled WGS sequence"/>
</dbReference>